<proteinExistence type="predicted"/>
<dbReference type="Gene3D" id="3.10.200.10">
    <property type="entry name" value="Alpha carbonic anhydrase"/>
    <property type="match status" value="1"/>
</dbReference>
<evidence type="ECO:0000256" key="8">
    <source>
        <dbReference type="ARBA" id="ARBA00023136"/>
    </source>
</evidence>
<evidence type="ECO:0000259" key="11">
    <source>
        <dbReference type="PROSITE" id="PS51144"/>
    </source>
</evidence>
<dbReference type="InterPro" id="IPR018422">
    <property type="entry name" value="Cation/H_exchanger_CPA1"/>
</dbReference>
<dbReference type="PANTHER" id="PTHR10110:SF86">
    <property type="entry name" value="SODIUM_HYDROGEN EXCHANGER 7"/>
    <property type="match status" value="1"/>
</dbReference>
<evidence type="ECO:0000256" key="5">
    <source>
        <dbReference type="ARBA" id="ARBA00022989"/>
    </source>
</evidence>
<dbReference type="AlphaFoldDB" id="A0AAD7XHM1"/>
<evidence type="ECO:0000256" key="10">
    <source>
        <dbReference type="SAM" id="Phobius"/>
    </source>
</evidence>
<feature type="transmembrane region" description="Helical" evidence="10">
    <location>
        <begin position="538"/>
        <end position="559"/>
    </location>
</feature>
<dbReference type="SUPFAM" id="SSF51069">
    <property type="entry name" value="Carbonic anhydrase"/>
    <property type="match status" value="1"/>
</dbReference>
<evidence type="ECO:0000256" key="4">
    <source>
        <dbReference type="ARBA" id="ARBA00022692"/>
    </source>
</evidence>
<dbReference type="Pfam" id="PF00999">
    <property type="entry name" value="Na_H_Exchanger"/>
    <property type="match status" value="1"/>
</dbReference>
<comment type="subcellular location">
    <subcellularLocation>
        <location evidence="1">Cell membrane</location>
        <topology evidence="1">Multi-pass membrane protein</topology>
    </subcellularLocation>
</comment>
<protein>
    <recommendedName>
        <fullName evidence="11">Alpha-carbonic anhydrase domain-containing protein</fullName>
    </recommendedName>
</protein>
<evidence type="ECO:0000256" key="3">
    <source>
        <dbReference type="ARBA" id="ARBA00022475"/>
    </source>
</evidence>
<feature type="transmembrane region" description="Helical" evidence="10">
    <location>
        <begin position="476"/>
        <end position="499"/>
    </location>
</feature>
<feature type="transmembrane region" description="Helical" evidence="10">
    <location>
        <begin position="405"/>
        <end position="425"/>
    </location>
</feature>
<dbReference type="InterPro" id="IPR001148">
    <property type="entry name" value="CA_dom"/>
</dbReference>
<keyword evidence="6" id="KW-0915">Sodium</keyword>
<feature type="transmembrane region" description="Helical" evidence="10">
    <location>
        <begin position="609"/>
        <end position="628"/>
    </location>
</feature>
<organism evidence="12 13">
    <name type="scientific">Chrysophaeum taylorii</name>
    <dbReference type="NCBI Taxonomy" id="2483200"/>
    <lineage>
        <taxon>Eukaryota</taxon>
        <taxon>Sar</taxon>
        <taxon>Stramenopiles</taxon>
        <taxon>Ochrophyta</taxon>
        <taxon>Pelagophyceae</taxon>
        <taxon>Pelagomonadales</taxon>
        <taxon>Pelagomonadaceae</taxon>
        <taxon>Chrysophaeum</taxon>
    </lineage>
</organism>
<keyword evidence="5 10" id="KW-1133">Transmembrane helix</keyword>
<dbReference type="InterPro" id="IPR036398">
    <property type="entry name" value="CA_dom_sf"/>
</dbReference>
<evidence type="ECO:0000313" key="12">
    <source>
        <dbReference type="EMBL" id="KAJ8601812.1"/>
    </source>
</evidence>
<feature type="transmembrane region" description="Helical" evidence="10">
    <location>
        <begin position="741"/>
        <end position="762"/>
    </location>
</feature>
<evidence type="ECO:0000256" key="7">
    <source>
        <dbReference type="ARBA" id="ARBA00023065"/>
    </source>
</evidence>
<dbReference type="SMART" id="SM01057">
    <property type="entry name" value="Carb_anhydrase"/>
    <property type="match status" value="1"/>
</dbReference>
<gene>
    <name evidence="12" type="ORF">CTAYLR_007489</name>
</gene>
<dbReference type="GO" id="GO:0005886">
    <property type="term" value="C:plasma membrane"/>
    <property type="evidence" value="ECO:0007669"/>
    <property type="project" value="UniProtKB-SubCell"/>
</dbReference>
<feature type="transmembrane region" description="Helical" evidence="10">
    <location>
        <begin position="705"/>
        <end position="729"/>
    </location>
</feature>
<name>A0AAD7XHM1_9STRA</name>
<dbReference type="InterPro" id="IPR006153">
    <property type="entry name" value="Cation/H_exchanger_TM"/>
</dbReference>
<evidence type="ECO:0000256" key="9">
    <source>
        <dbReference type="ARBA" id="ARBA00023201"/>
    </source>
</evidence>
<keyword evidence="7" id="KW-0406">Ion transport</keyword>
<evidence type="ECO:0000256" key="1">
    <source>
        <dbReference type="ARBA" id="ARBA00004651"/>
    </source>
</evidence>
<dbReference type="GO" id="GO:0015386">
    <property type="term" value="F:potassium:proton antiporter activity"/>
    <property type="evidence" value="ECO:0007669"/>
    <property type="project" value="TreeGrafter"/>
</dbReference>
<keyword evidence="2" id="KW-0813">Transport</keyword>
<keyword evidence="9" id="KW-0739">Sodium transport</keyword>
<keyword evidence="4 10" id="KW-0812">Transmembrane</keyword>
<dbReference type="Proteomes" id="UP001230188">
    <property type="component" value="Unassembled WGS sequence"/>
</dbReference>
<dbReference type="EMBL" id="JAQMWT010000402">
    <property type="protein sequence ID" value="KAJ8601812.1"/>
    <property type="molecule type" value="Genomic_DNA"/>
</dbReference>
<comment type="caution">
    <text evidence="12">The sequence shown here is derived from an EMBL/GenBank/DDBJ whole genome shotgun (WGS) entry which is preliminary data.</text>
</comment>
<feature type="transmembrane region" description="Helical" evidence="10">
    <location>
        <begin position="445"/>
        <end position="464"/>
    </location>
</feature>
<dbReference type="CDD" id="cd00326">
    <property type="entry name" value="alpha_CA"/>
    <property type="match status" value="1"/>
</dbReference>
<evidence type="ECO:0000313" key="13">
    <source>
        <dbReference type="Proteomes" id="UP001230188"/>
    </source>
</evidence>
<feature type="transmembrane region" description="Helical" evidence="10">
    <location>
        <begin position="579"/>
        <end position="602"/>
    </location>
</feature>
<keyword evidence="8 10" id="KW-0472">Membrane</keyword>
<dbReference type="Pfam" id="PF00194">
    <property type="entry name" value="Carb_anhydrase"/>
    <property type="match status" value="1"/>
</dbReference>
<evidence type="ECO:0000256" key="6">
    <source>
        <dbReference type="ARBA" id="ARBA00023053"/>
    </source>
</evidence>
<evidence type="ECO:0000256" key="2">
    <source>
        <dbReference type="ARBA" id="ARBA00022448"/>
    </source>
</evidence>
<dbReference type="PANTHER" id="PTHR10110">
    <property type="entry name" value="SODIUM/HYDROGEN EXCHANGER"/>
    <property type="match status" value="1"/>
</dbReference>
<dbReference type="GO" id="GO:0098719">
    <property type="term" value="P:sodium ion import across plasma membrane"/>
    <property type="evidence" value="ECO:0007669"/>
    <property type="project" value="TreeGrafter"/>
</dbReference>
<feature type="transmembrane region" description="Helical" evidence="10">
    <location>
        <begin position="667"/>
        <end position="685"/>
    </location>
</feature>
<dbReference type="GO" id="GO:0051453">
    <property type="term" value="P:regulation of intracellular pH"/>
    <property type="evidence" value="ECO:0007669"/>
    <property type="project" value="TreeGrafter"/>
</dbReference>
<feature type="transmembrane region" description="Helical" evidence="10">
    <location>
        <begin position="376"/>
        <end position="393"/>
    </location>
</feature>
<keyword evidence="3" id="KW-1003">Cell membrane</keyword>
<reference evidence="12" key="1">
    <citation type="submission" date="2023-01" db="EMBL/GenBank/DDBJ databases">
        <title>Metagenome sequencing of chrysophaentin producing Chrysophaeum taylorii.</title>
        <authorList>
            <person name="Davison J."/>
            <person name="Bewley C."/>
        </authorList>
    </citation>
    <scope>NUCLEOTIDE SEQUENCE</scope>
    <source>
        <strain evidence="12">NIES-1699</strain>
    </source>
</reference>
<feature type="transmembrane region" description="Helical" evidence="10">
    <location>
        <begin position="634"/>
        <end position="655"/>
    </location>
</feature>
<feature type="transmembrane region" description="Helical" evidence="10">
    <location>
        <begin position="782"/>
        <end position="800"/>
    </location>
</feature>
<dbReference type="PROSITE" id="PS51144">
    <property type="entry name" value="ALPHA_CA_2"/>
    <property type="match status" value="1"/>
</dbReference>
<keyword evidence="13" id="KW-1185">Reference proteome</keyword>
<accession>A0AAD7XHM1</accession>
<dbReference type="Gene3D" id="6.10.140.1330">
    <property type="match status" value="1"/>
</dbReference>
<feature type="domain" description="Alpha-carbonic anhydrase" evidence="11">
    <location>
        <begin position="90"/>
        <end position="385"/>
    </location>
</feature>
<dbReference type="GO" id="GO:0015385">
    <property type="term" value="F:sodium:proton antiporter activity"/>
    <property type="evidence" value="ECO:0007669"/>
    <property type="project" value="InterPro"/>
</dbReference>
<sequence>MLLVIGMAAAQSQRDWKTIRNNRNNMVQIFEPIPMFNNFRKVQPIGDYRQVYRSKTASGECLASCSTNSTACVKPPMTRTKRRRAYSTFFHWDYSDQRRWGRWIHPMRWENECNVGGTGPTQWGESPINIDPREIEVNEEPFVNLSSGWYDRRPFLFVGNTGHSVQLTVCGNNIYDCRARANFGDWPCKMHGSTCNDTDYILNQVHFHFGEDYSKGSEHQVCGSPRSAEMHMVFINSRWGHPEDPVPWELDNPGRGVRLLVLATLVEVGDEDNDAFQPILDAVKFPKPRQSRHFRDRGVAHWGNSSGPTQGPIDLRRLLPEDLTKFYTYPGSLTTPPCSQFVSWYVFENAIRWSEYQFEQIRSATTYYHFPHVHPHFYAVILFACVMLILGTITKQFLAKHAPQVPYTMVVMLWGFVLNFLASINNDGQLNPFQQSLRMWSNIDGHLALYVFLPALIFGDVMKINFHIFLQTLKQACFLAGPGVLLSAYLTALVVKYVLPYGWSWSFSMAIGSILAATDPVAVLALMKNLGAPKPLTMQVAGESLLNDGTSVILFSIFFDMSRKRRGQYASALRLFRIMARFLVFSPCLGIVVGAVSVYWMARVRHSKAGSLVQLSVTLIAAYLGFFLSDDTKIGQASGILTTVAAGLVLAYRVWPVVISKEAMENVWSTLEHILNTLIFGLVGVQMSRGKLSHNVNWRELYWCVVLYVCVFAIRAVIVFISVPLLNLLGPHKVTRKESTFIVLGGLRGAVSLSLAIFVKQIRSNTLRTWPHDNDHDAERTLFLVGGVAFLTLLVNAPIAHPLLARFDMIAAADASKQPIVQSARERIQEAAEHAYAETCLKLNHDATLVTTLCRNLEKIPSQTPVADALAKARNNEPVKLMPGDNDDEERGFSADTLDRQLGGRAPETAKLPVLRDTFLSVVLAHYWRMIDEGELPKTAKATILLLRSIDVAKDNKNEINDFHVLQELMDDVTISRHHERCFEAIDRITPNWLTVGSELFYKFSYECYEVDYYMLRAYNAAHCHAQRVFVRAMCGAALPGPEILTVLLESARLVELARGRLDKISPNLKAIVKSKIIGERVIEAQRHMLHKLTVQGVLEEADAEMIAGELDDDEQNLIVHRKQQTHAITKFAALKELPIVANRDVEWDVDFEYQENPSITKSKRKKSKQNLLESIEQVESQMLRANSHDDMLKHDDNTSNNSHVVG</sequence>